<reference evidence="3" key="1">
    <citation type="submission" date="2022-12" db="EMBL/GenBank/DDBJ databases">
        <authorList>
            <person name="Petersen C."/>
        </authorList>
    </citation>
    <scope>NUCLEOTIDE SEQUENCE</scope>
    <source>
        <strain evidence="3">IBT 29677</strain>
    </source>
</reference>
<evidence type="ECO:0000313" key="3">
    <source>
        <dbReference type="EMBL" id="KAJ5376991.1"/>
    </source>
</evidence>
<keyword evidence="2" id="KW-0472">Membrane</keyword>
<dbReference type="EMBL" id="JAPZBU010000012">
    <property type="protein sequence ID" value="KAJ5376991.1"/>
    <property type="molecule type" value="Genomic_DNA"/>
</dbReference>
<dbReference type="AlphaFoldDB" id="A0A9W9VF15"/>
<dbReference type="RefSeq" id="XP_056482021.1">
    <property type="nucleotide sequence ID" value="XM_056638514.1"/>
</dbReference>
<dbReference type="GeneID" id="81377494"/>
<gene>
    <name evidence="3" type="ORF">N7509_013877</name>
</gene>
<reference evidence="3" key="2">
    <citation type="journal article" date="2023" name="IMA Fungus">
        <title>Comparative genomic study of the Penicillium genus elucidates a diverse pangenome and 15 lateral gene transfer events.</title>
        <authorList>
            <person name="Petersen C."/>
            <person name="Sorensen T."/>
            <person name="Nielsen M.R."/>
            <person name="Sondergaard T.E."/>
            <person name="Sorensen J.L."/>
            <person name="Fitzpatrick D.A."/>
            <person name="Frisvad J.C."/>
            <person name="Nielsen K.L."/>
        </authorList>
    </citation>
    <scope>NUCLEOTIDE SEQUENCE</scope>
    <source>
        <strain evidence="3">IBT 29677</strain>
    </source>
</reference>
<sequence>MAAPANPLSGLSGLVGLSGLTTTSTTNPGSGEGASGDSHSSTSATTTLTHDPETNSTTTTVTTTADVFHNYQWKTEVMVVAIALILLVFVFLAWWISLNSADKRRLAAINNPEGARALRQADAADAAANPRKGWLPSACRRFWVWVWVGEESSVPTATLQALEDLNISGTAAVCAVRAAREARANAGPADAAAALDHAVKTMEDHKARVAEMLRGLRK</sequence>
<feature type="region of interest" description="Disordered" evidence="1">
    <location>
        <begin position="21"/>
        <end position="58"/>
    </location>
</feature>
<comment type="caution">
    <text evidence="3">The sequence shown here is derived from an EMBL/GenBank/DDBJ whole genome shotgun (WGS) entry which is preliminary data.</text>
</comment>
<proteinExistence type="predicted"/>
<keyword evidence="4" id="KW-1185">Reference proteome</keyword>
<evidence type="ECO:0000256" key="1">
    <source>
        <dbReference type="SAM" id="MobiDB-lite"/>
    </source>
</evidence>
<keyword evidence="2" id="KW-0812">Transmembrane</keyword>
<dbReference type="Proteomes" id="UP001147747">
    <property type="component" value="Unassembled WGS sequence"/>
</dbReference>
<evidence type="ECO:0000256" key="2">
    <source>
        <dbReference type="SAM" id="Phobius"/>
    </source>
</evidence>
<protein>
    <recommendedName>
        <fullName evidence="5">Transmembrane protein</fullName>
    </recommendedName>
</protein>
<evidence type="ECO:0000313" key="4">
    <source>
        <dbReference type="Proteomes" id="UP001147747"/>
    </source>
</evidence>
<accession>A0A9W9VF15</accession>
<evidence type="ECO:0008006" key="5">
    <source>
        <dbReference type="Google" id="ProtNLM"/>
    </source>
</evidence>
<name>A0A9W9VF15_9EURO</name>
<keyword evidence="2" id="KW-1133">Transmembrane helix</keyword>
<organism evidence="3 4">
    <name type="scientific">Penicillium cosmopolitanum</name>
    <dbReference type="NCBI Taxonomy" id="1131564"/>
    <lineage>
        <taxon>Eukaryota</taxon>
        <taxon>Fungi</taxon>
        <taxon>Dikarya</taxon>
        <taxon>Ascomycota</taxon>
        <taxon>Pezizomycotina</taxon>
        <taxon>Eurotiomycetes</taxon>
        <taxon>Eurotiomycetidae</taxon>
        <taxon>Eurotiales</taxon>
        <taxon>Aspergillaceae</taxon>
        <taxon>Penicillium</taxon>
    </lineage>
</organism>
<feature type="transmembrane region" description="Helical" evidence="2">
    <location>
        <begin position="77"/>
        <end position="96"/>
    </location>
</feature>